<keyword evidence="1" id="KW-1133">Transmembrane helix</keyword>
<gene>
    <name evidence="2" type="ORF">FPE01S_01_13840</name>
</gene>
<dbReference type="OrthoDB" id="465094at2"/>
<evidence type="ECO:0000313" key="2">
    <source>
        <dbReference type="EMBL" id="GAO42369.1"/>
    </source>
</evidence>
<evidence type="ECO:0000256" key="1">
    <source>
        <dbReference type="SAM" id="Phobius"/>
    </source>
</evidence>
<organism evidence="2 3">
    <name type="scientific">Flavihumibacter petaseus NBRC 106054</name>
    <dbReference type="NCBI Taxonomy" id="1220578"/>
    <lineage>
        <taxon>Bacteria</taxon>
        <taxon>Pseudomonadati</taxon>
        <taxon>Bacteroidota</taxon>
        <taxon>Chitinophagia</taxon>
        <taxon>Chitinophagales</taxon>
        <taxon>Chitinophagaceae</taxon>
        <taxon>Flavihumibacter</taxon>
    </lineage>
</organism>
<dbReference type="Proteomes" id="UP000033121">
    <property type="component" value="Unassembled WGS sequence"/>
</dbReference>
<feature type="transmembrane region" description="Helical" evidence="1">
    <location>
        <begin position="21"/>
        <end position="44"/>
    </location>
</feature>
<comment type="caution">
    <text evidence="2">The sequence shown here is derived from an EMBL/GenBank/DDBJ whole genome shotgun (WGS) entry which is preliminary data.</text>
</comment>
<sequence>MYERINQPVISRQRFYRRLSYNLFICLLVLAGCLVLGTAGFHFLDEASWLDAFHNSAMLLGGMGPVVDMHGNGAKLFSSFYALFAGIVFITNSGILLAPIMHRVFHRLHVQEKGG</sequence>
<feature type="transmembrane region" description="Helical" evidence="1">
    <location>
        <begin position="79"/>
        <end position="98"/>
    </location>
</feature>
<dbReference type="PROSITE" id="PS51257">
    <property type="entry name" value="PROKAR_LIPOPROTEIN"/>
    <property type="match status" value="1"/>
</dbReference>
<reference evidence="2 3" key="1">
    <citation type="submission" date="2015-04" db="EMBL/GenBank/DDBJ databases">
        <title>Whole genome shotgun sequence of Flavihumibacter petaseus NBRC 106054.</title>
        <authorList>
            <person name="Miyazawa S."/>
            <person name="Hosoyama A."/>
            <person name="Hashimoto M."/>
            <person name="Noguchi M."/>
            <person name="Tsuchikane K."/>
            <person name="Ohji S."/>
            <person name="Yamazoe A."/>
            <person name="Ichikawa N."/>
            <person name="Kimura A."/>
            <person name="Fujita N."/>
        </authorList>
    </citation>
    <scope>NUCLEOTIDE SEQUENCE [LARGE SCALE GENOMIC DNA]</scope>
    <source>
        <strain evidence="2 3">NBRC 106054</strain>
    </source>
</reference>
<name>A0A0E9MXQ4_9BACT</name>
<dbReference type="RefSeq" id="WP_046368074.1">
    <property type="nucleotide sequence ID" value="NZ_BBWV01000001.1"/>
</dbReference>
<keyword evidence="1" id="KW-0812">Transmembrane</keyword>
<keyword evidence="1" id="KW-0472">Membrane</keyword>
<dbReference type="SUPFAM" id="SSF81324">
    <property type="entry name" value="Voltage-gated potassium channels"/>
    <property type="match status" value="1"/>
</dbReference>
<dbReference type="Gene3D" id="1.10.287.70">
    <property type="match status" value="1"/>
</dbReference>
<dbReference type="AlphaFoldDB" id="A0A0E9MXQ4"/>
<keyword evidence="3" id="KW-1185">Reference proteome</keyword>
<dbReference type="STRING" id="1220578.FPE01S_01_13840"/>
<accession>A0A0E9MXQ4</accession>
<evidence type="ECO:0000313" key="3">
    <source>
        <dbReference type="Proteomes" id="UP000033121"/>
    </source>
</evidence>
<dbReference type="EMBL" id="BBWV01000001">
    <property type="protein sequence ID" value="GAO42369.1"/>
    <property type="molecule type" value="Genomic_DNA"/>
</dbReference>
<proteinExistence type="predicted"/>
<protein>
    <recommendedName>
        <fullName evidence="4">Potassium channel domain-containing protein</fullName>
    </recommendedName>
</protein>
<evidence type="ECO:0008006" key="4">
    <source>
        <dbReference type="Google" id="ProtNLM"/>
    </source>
</evidence>